<accession>A0A4X2L3R8</accession>
<keyword evidence="6" id="KW-0722">Serine protease inhibitor</keyword>
<dbReference type="PANTHER" id="PTHR11461">
    <property type="entry name" value="SERINE PROTEASE INHIBITOR, SERPIN"/>
    <property type="match status" value="1"/>
</dbReference>
<gene>
    <name evidence="10" type="primary">SERPINB10</name>
</gene>
<evidence type="ECO:0000256" key="2">
    <source>
        <dbReference type="ARBA" id="ARBA00004496"/>
    </source>
</evidence>
<reference evidence="10" key="3">
    <citation type="submission" date="2025-09" db="UniProtKB">
        <authorList>
            <consortium name="Ensembl"/>
        </authorList>
    </citation>
    <scope>IDENTIFICATION</scope>
</reference>
<dbReference type="AlphaFoldDB" id="A0A4X2L3R8"/>
<dbReference type="GO" id="GO:0005615">
    <property type="term" value="C:extracellular space"/>
    <property type="evidence" value="ECO:0007669"/>
    <property type="project" value="InterPro"/>
</dbReference>
<dbReference type="SUPFAM" id="SSF56574">
    <property type="entry name" value="Serpins"/>
    <property type="match status" value="1"/>
</dbReference>
<dbReference type="InterPro" id="IPR036186">
    <property type="entry name" value="Serpin_sf"/>
</dbReference>
<keyword evidence="5" id="KW-0646">Protease inhibitor</keyword>
<dbReference type="Gene3D" id="2.30.39.10">
    <property type="entry name" value="Alpha-1-antitrypsin, domain 1"/>
    <property type="match status" value="1"/>
</dbReference>
<evidence type="ECO:0000259" key="9">
    <source>
        <dbReference type="SMART" id="SM00093"/>
    </source>
</evidence>
<dbReference type="InterPro" id="IPR042185">
    <property type="entry name" value="Serpin_sf_2"/>
</dbReference>
<reference evidence="11" key="1">
    <citation type="submission" date="2018-12" db="EMBL/GenBank/DDBJ databases">
        <authorList>
            <person name="Yazar S."/>
        </authorList>
    </citation>
    <scope>NUCLEOTIDE SEQUENCE [LARGE SCALE GENOMIC DNA]</scope>
</reference>
<dbReference type="PANTHER" id="PTHR11461:SF175">
    <property type="entry name" value="SERPIN B10"/>
    <property type="match status" value="1"/>
</dbReference>
<dbReference type="STRING" id="29139.ENSVURP00010016821"/>
<dbReference type="PROSITE" id="PS00284">
    <property type="entry name" value="SERPIN"/>
    <property type="match status" value="1"/>
</dbReference>
<dbReference type="FunFam" id="2.30.39.10:FF:000001">
    <property type="entry name" value="Serpin family B member 2"/>
    <property type="match status" value="1"/>
</dbReference>
<dbReference type="OrthoDB" id="671595at2759"/>
<dbReference type="FunFam" id="2.10.310.10:FF:000001">
    <property type="entry name" value="Serpin family A member 1"/>
    <property type="match status" value="1"/>
</dbReference>
<comment type="subcellular location">
    <subcellularLocation>
        <location evidence="2">Cytoplasm</location>
    </subcellularLocation>
    <subcellularLocation>
        <location evidence="1">Nucleus</location>
    </subcellularLocation>
</comment>
<evidence type="ECO:0000256" key="8">
    <source>
        <dbReference type="ARBA" id="ARBA00041146"/>
    </source>
</evidence>
<dbReference type="GeneTree" id="ENSGT00940000161205"/>
<proteinExistence type="inferred from homology"/>
<evidence type="ECO:0000256" key="6">
    <source>
        <dbReference type="ARBA" id="ARBA00022900"/>
    </source>
</evidence>
<dbReference type="Pfam" id="PF00079">
    <property type="entry name" value="Serpin"/>
    <property type="match status" value="1"/>
</dbReference>
<evidence type="ECO:0000313" key="11">
    <source>
        <dbReference type="Proteomes" id="UP000314987"/>
    </source>
</evidence>
<dbReference type="InterPro" id="IPR042178">
    <property type="entry name" value="Serpin_sf_1"/>
</dbReference>
<dbReference type="FunFam" id="3.30.497.10:FF:000004">
    <property type="entry name" value="Serpin family B member 1"/>
    <property type="match status" value="1"/>
</dbReference>
<dbReference type="SMART" id="SM00093">
    <property type="entry name" value="SERPIN"/>
    <property type="match status" value="1"/>
</dbReference>
<reference evidence="10" key="2">
    <citation type="submission" date="2025-08" db="UniProtKB">
        <authorList>
            <consortium name="Ensembl"/>
        </authorList>
    </citation>
    <scope>IDENTIFICATION</scope>
</reference>
<protein>
    <recommendedName>
        <fullName evidence="8">Serpin B10</fullName>
    </recommendedName>
</protein>
<evidence type="ECO:0000256" key="5">
    <source>
        <dbReference type="ARBA" id="ARBA00022690"/>
    </source>
</evidence>
<evidence type="ECO:0000256" key="7">
    <source>
        <dbReference type="ARBA" id="ARBA00023242"/>
    </source>
</evidence>
<dbReference type="Gene3D" id="3.30.497.10">
    <property type="entry name" value="Antithrombin, subunit I, domain 2"/>
    <property type="match status" value="1"/>
</dbReference>
<evidence type="ECO:0000256" key="1">
    <source>
        <dbReference type="ARBA" id="ARBA00004123"/>
    </source>
</evidence>
<feature type="domain" description="Serpin" evidence="9">
    <location>
        <begin position="13"/>
        <end position="398"/>
    </location>
</feature>
<comment type="similarity">
    <text evidence="3">Belongs to the serpin family. Ov-serpin subfamily.</text>
</comment>
<name>A0A4X2L3R8_VOMUR</name>
<dbReference type="InterPro" id="IPR023795">
    <property type="entry name" value="Serpin_CS"/>
</dbReference>
<dbReference type="Proteomes" id="UP000314987">
    <property type="component" value="Unassembled WGS sequence"/>
</dbReference>
<dbReference type="GO" id="GO:0005829">
    <property type="term" value="C:cytosol"/>
    <property type="evidence" value="ECO:0007669"/>
    <property type="project" value="Ensembl"/>
</dbReference>
<evidence type="ECO:0000256" key="4">
    <source>
        <dbReference type="ARBA" id="ARBA00022490"/>
    </source>
</evidence>
<evidence type="ECO:0000256" key="3">
    <source>
        <dbReference type="ARBA" id="ARBA00006426"/>
    </source>
</evidence>
<keyword evidence="11" id="KW-1185">Reference proteome</keyword>
<dbReference type="GO" id="GO:0004867">
    <property type="term" value="F:serine-type endopeptidase inhibitor activity"/>
    <property type="evidence" value="ECO:0007669"/>
    <property type="project" value="UniProtKB-KW"/>
</dbReference>
<dbReference type="GO" id="GO:0005654">
    <property type="term" value="C:nucleoplasm"/>
    <property type="evidence" value="ECO:0007669"/>
    <property type="project" value="Ensembl"/>
</dbReference>
<evidence type="ECO:0000313" key="10">
    <source>
        <dbReference type="Ensembl" id="ENSVURP00010016821.1"/>
    </source>
</evidence>
<dbReference type="InterPro" id="IPR000215">
    <property type="entry name" value="Serpin_fam"/>
</dbReference>
<keyword evidence="4" id="KW-0963">Cytoplasm</keyword>
<sequence length="398" mass="45540">MDSLTTSNNQFALEFSKMVAESAGDKNIFFSPWSISTALVMVYLGARGNTATQMEQVLQLNKVTGAETTSPCFEKKRKMELSPSKAEGLHSDFQALITEINKPSNSYLLKAASRLYGEKTYPFRGEYLENMKKYFGAEPQSVNFLETADQIRTKINSWVENETEGKIVKLLPDDSIDSMTRLVLVNAIYFKGKWKEQFKPKDTIEKPFRVNQTTTKPVKMMSMKSNLHIFHIEKPEAKGIQLYYGNGEVSMFVLLPDDVDGLKELENTITYGKLSDWTHEDMMEMYDVQLYLPRFKLEESYDLKSTLSSMGMSDAFSTNHADFSGMTERKNLFLSEVFHKSFVEVNEEGTEAAASTADEFSWRMKFPSMTFNVDHPFLFFIKHNKTNSILFYGRVCSP</sequence>
<keyword evidence="7" id="KW-0539">Nucleus</keyword>
<organism evidence="10 11">
    <name type="scientific">Vombatus ursinus</name>
    <name type="common">Common wombat</name>
    <dbReference type="NCBI Taxonomy" id="29139"/>
    <lineage>
        <taxon>Eukaryota</taxon>
        <taxon>Metazoa</taxon>
        <taxon>Chordata</taxon>
        <taxon>Craniata</taxon>
        <taxon>Vertebrata</taxon>
        <taxon>Euteleostomi</taxon>
        <taxon>Mammalia</taxon>
        <taxon>Metatheria</taxon>
        <taxon>Diprotodontia</taxon>
        <taxon>Vombatidae</taxon>
        <taxon>Vombatus</taxon>
    </lineage>
</organism>
<dbReference type="InterPro" id="IPR023796">
    <property type="entry name" value="Serpin_dom"/>
</dbReference>
<dbReference type="OMA" id="THEDMME"/>
<dbReference type="Ensembl" id="ENSVURT00010019119.1">
    <property type="protein sequence ID" value="ENSVURP00010016821.1"/>
    <property type="gene ID" value="ENSVURG00010012880.1"/>
</dbReference>